<comment type="caution">
    <text evidence="3">The sequence shown here is derived from an EMBL/GenBank/DDBJ whole genome shotgun (WGS) entry which is preliminary data.</text>
</comment>
<gene>
    <name evidence="3" type="ORF">INT43_003292</name>
</gene>
<evidence type="ECO:0000256" key="1">
    <source>
        <dbReference type="SAM" id="MobiDB-lite"/>
    </source>
</evidence>
<sequence>MPETRLQKRLRQSDEALSNKINLHDSISGNTENTIGKKRKTTIRQDNKKTSRRTKEPCKKTRKSKIASSTNQDSASGLQCASQLLRLPAEILWSIASYLKPSELCSISRISKAFKNLVDMLPIWQQICTSLALGKPARKYKTYYALATTQMWRICDVCLTRTKGWGSDSPLKIKDIYGNDIGRLCCKCRCSYYKQNPEPVALVWNGDKQIDPCSQVTKSTATFHYKLPTHHLSSVPVDLVDNPHYSNAAPMQLYLESDVVDAARKLHGGDIGIMKAREATRARGIRMRETKRKKIQERRETLNKIIIESGLEHHRNSQVCSNFVSGHMTVDQLVKNLQARERQSQAQDSHRSLVRKELKSRGMPALIDQWEIEHYIREGNGCMEEIIQQLVNREHELQRLATARDARRSFVQKELESHNMPTLIYRWEIERYICEGKGFIEDIIRQVVDQEHELQRIGTVTEALKVRLNQIDNTLAGQLYLYENIIKDSSNDIESLLATIVNAEKDRKAKQAYKEEGRKVKQERRCLLIKKLSKQNSQFSINDARCAHYIAIGAADIKMLVQAIIDESNKKHRTSELEGCLMQHGINHSTNALAKLYIDLGEPELDVIVNAIIEETNESELRRNLLKAKLIESNLRIPPGDALCQEYIDGIFKDDIDTVVKHVANIPYEMEVKKTLQAKWLSNLSAHVFSMLLKHATYNSIEKWQSLLDTDDLEAEWIATQHLNQIGKDQNLPTQWYLELSSDTIYANAISMSSTVFAETSASCYSSDSSGLDTSLDLKTGASSNCGINTYLSETSSRSSVISKGSERLSDTLCQALGTDWLRQILKL</sequence>
<dbReference type="PROSITE" id="PS50181">
    <property type="entry name" value="FBOX"/>
    <property type="match status" value="1"/>
</dbReference>
<dbReference type="Proteomes" id="UP000654370">
    <property type="component" value="Unassembled WGS sequence"/>
</dbReference>
<dbReference type="SMART" id="SM00256">
    <property type="entry name" value="FBOX"/>
    <property type="match status" value="1"/>
</dbReference>
<dbReference type="InterPro" id="IPR037129">
    <property type="entry name" value="XPA_sf"/>
</dbReference>
<evidence type="ECO:0000313" key="4">
    <source>
        <dbReference type="Proteomes" id="UP000654370"/>
    </source>
</evidence>
<name>A0A8H7PR90_MORIS</name>
<accession>A0A8H7PR90</accession>
<protein>
    <recommendedName>
        <fullName evidence="2">F-box domain-containing protein</fullName>
    </recommendedName>
</protein>
<evidence type="ECO:0000313" key="3">
    <source>
        <dbReference type="EMBL" id="KAG2178039.1"/>
    </source>
</evidence>
<feature type="region of interest" description="Disordered" evidence="1">
    <location>
        <begin position="40"/>
        <end position="70"/>
    </location>
</feature>
<dbReference type="Gene3D" id="1.20.1280.50">
    <property type="match status" value="1"/>
</dbReference>
<keyword evidence="4" id="KW-1185">Reference proteome</keyword>
<evidence type="ECO:0000259" key="2">
    <source>
        <dbReference type="PROSITE" id="PS50181"/>
    </source>
</evidence>
<dbReference type="InterPro" id="IPR036047">
    <property type="entry name" value="F-box-like_dom_sf"/>
</dbReference>
<reference evidence="3" key="1">
    <citation type="submission" date="2020-12" db="EMBL/GenBank/DDBJ databases">
        <title>Metabolic potential, ecology and presence of endohyphal bacteria is reflected in genomic diversity of Mucoromycotina.</title>
        <authorList>
            <person name="Muszewska A."/>
            <person name="Okrasinska A."/>
            <person name="Steczkiewicz K."/>
            <person name="Drgas O."/>
            <person name="Orlowska M."/>
            <person name="Perlinska-Lenart U."/>
            <person name="Aleksandrzak-Piekarczyk T."/>
            <person name="Szatraj K."/>
            <person name="Zielenkiewicz U."/>
            <person name="Pilsyk S."/>
            <person name="Malc E."/>
            <person name="Mieczkowski P."/>
            <person name="Kruszewska J.S."/>
            <person name="Biernat P."/>
            <person name="Pawlowska J."/>
        </authorList>
    </citation>
    <scope>NUCLEOTIDE SEQUENCE</scope>
    <source>
        <strain evidence="3">WA0000067209</strain>
    </source>
</reference>
<proteinExistence type="predicted"/>
<dbReference type="SUPFAM" id="SSF81383">
    <property type="entry name" value="F-box domain"/>
    <property type="match status" value="1"/>
</dbReference>
<dbReference type="Pfam" id="PF12937">
    <property type="entry name" value="F-box-like"/>
    <property type="match status" value="1"/>
</dbReference>
<dbReference type="CDD" id="cd21075">
    <property type="entry name" value="DBD_XPA-like"/>
    <property type="match status" value="1"/>
</dbReference>
<dbReference type="Gene3D" id="3.90.530.10">
    <property type="entry name" value="XPA C-terminal domain"/>
    <property type="match status" value="1"/>
</dbReference>
<organism evidence="3 4">
    <name type="scientific">Mortierella isabellina</name>
    <name type="common">Filamentous fungus</name>
    <name type="synonym">Umbelopsis isabellina</name>
    <dbReference type="NCBI Taxonomy" id="91625"/>
    <lineage>
        <taxon>Eukaryota</taxon>
        <taxon>Fungi</taxon>
        <taxon>Fungi incertae sedis</taxon>
        <taxon>Mucoromycota</taxon>
        <taxon>Mucoromycotina</taxon>
        <taxon>Umbelopsidomycetes</taxon>
        <taxon>Umbelopsidales</taxon>
        <taxon>Umbelopsidaceae</taxon>
        <taxon>Umbelopsis</taxon>
    </lineage>
</organism>
<dbReference type="OrthoDB" id="68328at2759"/>
<dbReference type="EMBL" id="JAEPQZ010000008">
    <property type="protein sequence ID" value="KAG2178039.1"/>
    <property type="molecule type" value="Genomic_DNA"/>
</dbReference>
<dbReference type="InterPro" id="IPR001810">
    <property type="entry name" value="F-box_dom"/>
</dbReference>
<feature type="compositionally biased region" description="Basic and acidic residues" evidence="1">
    <location>
        <begin position="43"/>
        <end position="59"/>
    </location>
</feature>
<dbReference type="AlphaFoldDB" id="A0A8H7PR90"/>
<feature type="domain" description="F-box" evidence="2">
    <location>
        <begin position="81"/>
        <end position="127"/>
    </location>
</feature>